<keyword evidence="2" id="KW-1188">Viral release from host cell</keyword>
<sequence length="562" mass="62732">MNEKMTDARPILARWEGMKAKRSTWDAYWQRIADYVMPRKANITRQNATPGDSVADNLFDTTAVYANQTLANGMLAYMTPADGQWFSFSPPPEKEGDDEVAQWLQRCTEITQRNLANSNFYSEIHELYFDDGAFGTGTLIALPGRNFPLNFQCLPAGSYCLAENEERLVDTCFREFRLTAEQAAEKFGEERLSEKMRTDLAKIRATGSGSEREYTFLHAVYPRGAQERESGKLDGRNKPYASVYLEPECRHVISEGGFDEKPFFATRHARWGSEVWGISPSWMALPEARQLNHLVKHMDALAEVKAWPRILAPGDMEGEMDLDAGGVTFFDPSSPNSVPREWATAGDYNIGLEREKRKQEAIERAYHVPLFNMFSQIERQMTAREVAERSAEKLNQFTPAFTRKTTELLTPLLRCVFNLQLRGGMLPPPPEGMIARDATGEAFLAQPEIAYNSRVALAIRAQANIAFSRSMELSAALAQARPDVLDHYDVDRIARDGARNDGLPADWLLPMDKVEEIRAGRAQAQAQAQQQQALMAAADAAGKAGSVKPDSVVAQMLAGGAQ</sequence>
<accession>A0A146G5T7</accession>
<dbReference type="EMBL" id="BDCO01000002">
    <property type="protein sequence ID" value="GAT32334.1"/>
    <property type="molecule type" value="Genomic_DNA"/>
</dbReference>
<keyword evidence="5" id="KW-1185">Reference proteome</keyword>
<name>A0A146G5T7_TERSA</name>
<comment type="caution">
    <text evidence="4">The sequence shown here is derived from an EMBL/GenBank/DDBJ whole genome shotgun (WGS) entry which is preliminary data.</text>
</comment>
<evidence type="ECO:0000313" key="5">
    <source>
        <dbReference type="Proteomes" id="UP000076023"/>
    </source>
</evidence>
<keyword evidence="3" id="KW-0231">Viral genome packaging</keyword>
<comment type="subcellular location">
    <subcellularLocation>
        <location evidence="1">Virion</location>
    </subcellularLocation>
</comment>
<proteinExistence type="predicted"/>
<evidence type="ECO:0000256" key="1">
    <source>
        <dbReference type="ARBA" id="ARBA00004328"/>
    </source>
</evidence>
<organism evidence="4 5">
    <name type="scientific">Terrimicrobium sacchariphilum</name>
    <dbReference type="NCBI Taxonomy" id="690879"/>
    <lineage>
        <taxon>Bacteria</taxon>
        <taxon>Pseudomonadati</taxon>
        <taxon>Verrucomicrobiota</taxon>
        <taxon>Terrimicrobiia</taxon>
        <taxon>Terrimicrobiales</taxon>
        <taxon>Terrimicrobiaceae</taxon>
        <taxon>Terrimicrobium</taxon>
    </lineage>
</organism>
<evidence type="ECO:0000256" key="3">
    <source>
        <dbReference type="ARBA" id="ARBA00023219"/>
    </source>
</evidence>
<reference evidence="5" key="1">
    <citation type="journal article" date="2017" name="Genome Announc.">
        <title>Draft Genome Sequence of Terrimicrobium sacchariphilum NM-5T, a Facultative Anaerobic Soil Bacterium of the Class Spartobacteria.</title>
        <authorList>
            <person name="Qiu Y.L."/>
            <person name="Tourlousse D.M."/>
            <person name="Matsuura N."/>
            <person name="Ohashi A."/>
            <person name="Sekiguchi Y."/>
        </authorList>
    </citation>
    <scope>NUCLEOTIDE SEQUENCE [LARGE SCALE GENOMIC DNA]</scope>
    <source>
        <strain evidence="5">NM-5</strain>
    </source>
</reference>
<dbReference type="InterPro" id="IPR020991">
    <property type="entry name" value="Connector_podovirus"/>
</dbReference>
<evidence type="ECO:0000313" key="4">
    <source>
        <dbReference type="EMBL" id="GAT32334.1"/>
    </source>
</evidence>
<dbReference type="Proteomes" id="UP000076023">
    <property type="component" value="Unassembled WGS sequence"/>
</dbReference>
<dbReference type="STRING" id="690879.TSACC_2732"/>
<gene>
    <name evidence="4" type="ORF">TSACC_2732</name>
</gene>
<dbReference type="InParanoid" id="A0A146G5T7"/>
<dbReference type="RefSeq" id="WP_075078173.1">
    <property type="nucleotide sequence ID" value="NZ_BDCO01000002.1"/>
</dbReference>
<evidence type="ECO:0000256" key="2">
    <source>
        <dbReference type="ARBA" id="ARBA00022612"/>
    </source>
</evidence>
<dbReference type="AlphaFoldDB" id="A0A146G5T7"/>
<dbReference type="Pfam" id="PF12236">
    <property type="entry name" value="Head-tail_con"/>
    <property type="match status" value="1"/>
</dbReference>
<protein>
    <submittedName>
        <fullName evidence="4">Bacteriophage head to tail connecting protein</fullName>
    </submittedName>
</protein>